<comment type="miscellaneous">
    <text evidence="1">Reaction mechanism of ThiL seems to utilize a direct, inline transfer of the gamma-phosphate of ATP to TMP rather than a phosphorylated enzyme intermediate.</text>
</comment>
<comment type="similarity">
    <text evidence="1">Belongs to the thiamine-monophosphate kinase family.</text>
</comment>
<feature type="binding site" evidence="1">
    <location>
        <position position="157"/>
    </location>
    <ligand>
        <name>Mg(2+)</name>
        <dbReference type="ChEBI" id="CHEBI:18420"/>
        <label>1</label>
    </ligand>
</feature>
<dbReference type="UniPathway" id="UPA00060">
    <property type="reaction ID" value="UER00142"/>
</dbReference>
<dbReference type="SUPFAM" id="SSF56042">
    <property type="entry name" value="PurM C-terminal domain-like"/>
    <property type="match status" value="1"/>
</dbReference>
<evidence type="ECO:0000256" key="1">
    <source>
        <dbReference type="HAMAP-Rule" id="MF_02128"/>
    </source>
</evidence>
<feature type="binding site" evidence="1">
    <location>
        <position position="289"/>
    </location>
    <ligand>
        <name>ATP</name>
        <dbReference type="ChEBI" id="CHEBI:30616"/>
    </ligand>
</feature>
<protein>
    <recommendedName>
        <fullName evidence="1">Thiamine-monophosphate kinase</fullName>
        <shortName evidence="1">TMP kinase</shortName>
        <shortName evidence="1">Thiamine-phosphate kinase</shortName>
        <ecNumber evidence="1">2.7.4.16</ecNumber>
    </recommendedName>
</protein>
<feature type="binding site" evidence="1">
    <location>
        <position position="107"/>
    </location>
    <ligand>
        <name>Mg(2+)</name>
        <dbReference type="ChEBI" id="CHEBI:18420"/>
        <label>4</label>
    </ligand>
</feature>
<evidence type="ECO:0000256" key="2">
    <source>
        <dbReference type="SAM" id="MobiDB-lite"/>
    </source>
</evidence>
<comment type="caution">
    <text evidence="1">Lacks conserved residue(s) required for the propagation of feature annotation.</text>
</comment>
<dbReference type="GO" id="GO:0009229">
    <property type="term" value="P:thiamine diphosphate biosynthetic process"/>
    <property type="evidence" value="ECO:0007669"/>
    <property type="project" value="UniProtKB-UniRule"/>
</dbReference>
<comment type="catalytic activity">
    <reaction evidence="1">
        <text>thiamine phosphate + ATP = thiamine diphosphate + ADP</text>
        <dbReference type="Rhea" id="RHEA:15913"/>
        <dbReference type="ChEBI" id="CHEBI:30616"/>
        <dbReference type="ChEBI" id="CHEBI:37575"/>
        <dbReference type="ChEBI" id="CHEBI:58937"/>
        <dbReference type="ChEBI" id="CHEBI:456216"/>
        <dbReference type="EC" id="2.7.4.16"/>
    </reaction>
</comment>
<keyword evidence="1" id="KW-0808">Transferase</keyword>
<dbReference type="PANTHER" id="PTHR30270:SF0">
    <property type="entry name" value="THIAMINE-MONOPHOSPHATE KINASE"/>
    <property type="match status" value="1"/>
</dbReference>
<proteinExistence type="inferred from homology"/>
<keyword evidence="1" id="KW-0460">Magnesium</keyword>
<feature type="binding site" evidence="1">
    <location>
        <position position="182"/>
    </location>
    <ligand>
        <name>ATP</name>
        <dbReference type="ChEBI" id="CHEBI:30616"/>
    </ligand>
</feature>
<evidence type="ECO:0000259" key="3">
    <source>
        <dbReference type="Pfam" id="PF00586"/>
    </source>
</evidence>
<feature type="binding site" evidence="1">
    <location>
        <position position="107"/>
    </location>
    <ligand>
        <name>Mg(2+)</name>
        <dbReference type="ChEBI" id="CHEBI:18420"/>
        <label>2</label>
    </ligand>
</feature>
<dbReference type="InterPro" id="IPR036676">
    <property type="entry name" value="PurM-like_C_sf"/>
</dbReference>
<dbReference type="SUPFAM" id="SSF55326">
    <property type="entry name" value="PurM N-terminal domain-like"/>
    <property type="match status" value="1"/>
</dbReference>
<sequence>MDTRGADPQLSREDAPGNPRAGGQAAASPEDTLASVGEVAALARIFPRLPDADAALVGPGDDAAVVAAPDGRFVVTTDTMIHGPDFRLAWSTPHDLGWKAAVTNLSDVAAMGATPSALVVAIAAPLGTTVTALEGIADGLRDACAALSPGTGVVGGDLSVSNTLVLAVTAFGDLAGRAPVLRSGARPGDRVAVAGALGLAGAGIAKLFAEGQSDASAPDGLPPGTQHGLPKVVPATGRQAGILSPDVAAGRAVRAAHPAIVEAQLAPVSPLAAGPRAADAGATAMLDVSDGLVLDAGRIAVASGCSLELFHDAIEAEGRTLRELDGSIGGDAEDFVLCGGEDHSLLATFPPGATLPEEFRVIGEVREGEDGHPRVTVGGRAYVRPGGWDPFDDWNGAIG</sequence>
<feature type="binding site" evidence="1">
    <location>
        <position position="388"/>
    </location>
    <ligand>
        <name>substrate</name>
    </ligand>
</feature>
<gene>
    <name evidence="1" type="primary">thiL</name>
    <name evidence="4" type="ORF">B7R22_04365</name>
</gene>
<feature type="binding site" evidence="1">
    <location>
        <position position="85"/>
    </location>
    <ligand>
        <name>substrate</name>
    </ligand>
</feature>
<keyword evidence="1" id="KW-0784">Thiamine biosynthesis</keyword>
<name>A0A3E0W277_9MICO</name>
<evidence type="ECO:0000313" key="5">
    <source>
        <dbReference type="Proteomes" id="UP000256541"/>
    </source>
</evidence>
<reference evidence="4 5" key="1">
    <citation type="submission" date="2017-04" db="EMBL/GenBank/DDBJ databases">
        <title>Comparative genome analysis of Subtercola boreus.</title>
        <authorList>
            <person name="Cho Y.-J."/>
            <person name="Cho A."/>
            <person name="Kim O.-S."/>
            <person name="Lee J.-I."/>
        </authorList>
    </citation>
    <scope>NUCLEOTIDE SEQUENCE [LARGE SCALE GENOMIC DNA]</scope>
    <source>
        <strain evidence="4 5">P27479</strain>
    </source>
</reference>
<dbReference type="OrthoDB" id="9802811at2"/>
<dbReference type="RefSeq" id="WP_116410595.1">
    <property type="nucleotide sequence ID" value="NZ_NBXB01000013.1"/>
</dbReference>
<feature type="region of interest" description="Disordered" evidence="2">
    <location>
        <begin position="1"/>
        <end position="31"/>
    </location>
</feature>
<dbReference type="NCBIfam" id="NF004351">
    <property type="entry name" value="PRK05731.1-4"/>
    <property type="match status" value="1"/>
</dbReference>
<feature type="binding site" evidence="1">
    <location>
        <position position="78"/>
    </location>
    <ligand>
        <name>Mg(2+)</name>
        <dbReference type="ChEBI" id="CHEBI:18420"/>
        <label>1</label>
    </ligand>
</feature>
<feature type="binding site" evidence="1">
    <location>
        <position position="107"/>
    </location>
    <ligand>
        <name>Mg(2+)</name>
        <dbReference type="ChEBI" id="CHEBI:18420"/>
        <label>3</label>
    </ligand>
</feature>
<keyword evidence="1" id="KW-0479">Metal-binding</keyword>
<keyword evidence="1" id="KW-0547">Nucleotide-binding</keyword>
<feature type="binding site" evidence="1">
    <location>
        <position position="341"/>
    </location>
    <ligand>
        <name>substrate</name>
    </ligand>
</feature>
<comment type="pathway">
    <text evidence="1">Cofactor biosynthesis; thiamine diphosphate biosynthesis; thiamine diphosphate from thiamine phosphate: step 1/1.</text>
</comment>
<dbReference type="InterPro" id="IPR036921">
    <property type="entry name" value="PurM-like_N_sf"/>
</dbReference>
<feature type="binding site" evidence="1">
    <location>
        <position position="62"/>
    </location>
    <ligand>
        <name>Mg(2+)</name>
        <dbReference type="ChEBI" id="CHEBI:18420"/>
        <label>4</label>
    </ligand>
</feature>
<dbReference type="HAMAP" id="MF_02128">
    <property type="entry name" value="TMP_kinase"/>
    <property type="match status" value="1"/>
</dbReference>
<keyword evidence="1" id="KW-0067">ATP-binding</keyword>
<dbReference type="EC" id="2.7.4.16" evidence="1"/>
<feature type="binding site" evidence="1">
    <location>
        <position position="290"/>
    </location>
    <ligand>
        <name>Mg(2+)</name>
        <dbReference type="ChEBI" id="CHEBI:18420"/>
        <label>5</label>
    </ligand>
</feature>
<dbReference type="GO" id="GO:0009228">
    <property type="term" value="P:thiamine biosynthetic process"/>
    <property type="evidence" value="ECO:0007669"/>
    <property type="project" value="UniProtKB-KW"/>
</dbReference>
<organism evidence="4 5">
    <name type="scientific">Subtercola boreus</name>
    <dbReference type="NCBI Taxonomy" id="120213"/>
    <lineage>
        <taxon>Bacteria</taxon>
        <taxon>Bacillati</taxon>
        <taxon>Actinomycetota</taxon>
        <taxon>Actinomycetes</taxon>
        <taxon>Micrococcales</taxon>
        <taxon>Microbacteriaceae</taxon>
        <taxon>Subtercola</taxon>
    </lineage>
</organism>
<keyword evidence="1 4" id="KW-0418">Kinase</keyword>
<dbReference type="Pfam" id="PF00586">
    <property type="entry name" value="AIRS"/>
    <property type="match status" value="1"/>
</dbReference>
<dbReference type="PANTHER" id="PTHR30270">
    <property type="entry name" value="THIAMINE-MONOPHOSPHATE KINASE"/>
    <property type="match status" value="1"/>
</dbReference>
<feature type="binding site" evidence="1">
    <location>
        <position position="77"/>
    </location>
    <ligand>
        <name>Mg(2+)</name>
        <dbReference type="ChEBI" id="CHEBI:18420"/>
        <label>1</label>
    </ligand>
</feature>
<comment type="caution">
    <text evidence="4">The sequence shown here is derived from an EMBL/GenBank/DDBJ whole genome shotgun (WGS) entry which is preliminary data.</text>
</comment>
<dbReference type="InterPro" id="IPR006283">
    <property type="entry name" value="ThiL-like"/>
</dbReference>
<dbReference type="Gene3D" id="3.30.1330.10">
    <property type="entry name" value="PurM-like, N-terminal domain"/>
    <property type="match status" value="1"/>
</dbReference>
<dbReference type="AlphaFoldDB" id="A0A3E0W277"/>
<dbReference type="GO" id="GO:0005524">
    <property type="term" value="F:ATP binding"/>
    <property type="evidence" value="ECO:0007669"/>
    <property type="project" value="UniProtKB-UniRule"/>
</dbReference>
<feature type="compositionally biased region" description="Basic and acidic residues" evidence="2">
    <location>
        <begin position="1"/>
        <end position="15"/>
    </location>
</feature>
<accession>A0A3E0W277</accession>
<dbReference type="GO" id="GO:0000287">
    <property type="term" value="F:magnesium ion binding"/>
    <property type="evidence" value="ECO:0007669"/>
    <property type="project" value="UniProtKB-UniRule"/>
</dbReference>
<feature type="binding site" evidence="1">
    <location>
        <position position="287"/>
    </location>
    <ligand>
        <name>Mg(2+)</name>
        <dbReference type="ChEBI" id="CHEBI:18420"/>
        <label>3</label>
    </ligand>
</feature>
<comment type="function">
    <text evidence="1">Catalyzes the ATP-dependent phosphorylation of thiamine-monophosphate (TMP) to form thiamine-pyrophosphate (TPP), the active form of vitamin B1.</text>
</comment>
<dbReference type="EMBL" id="NBXB01000013">
    <property type="protein sequence ID" value="RFA16101.1"/>
    <property type="molecule type" value="Genomic_DNA"/>
</dbReference>
<feature type="binding site" evidence="1">
    <location>
        <position position="62"/>
    </location>
    <ligand>
        <name>Mg(2+)</name>
        <dbReference type="ChEBI" id="CHEBI:18420"/>
        <label>3</label>
    </ligand>
</feature>
<feature type="binding site" evidence="1">
    <location>
        <position position="78"/>
    </location>
    <ligand>
        <name>Mg(2+)</name>
        <dbReference type="ChEBI" id="CHEBI:18420"/>
        <label>2</label>
    </ligand>
</feature>
<dbReference type="Gene3D" id="3.90.650.10">
    <property type="entry name" value="PurM-like C-terminal domain"/>
    <property type="match status" value="1"/>
</dbReference>
<dbReference type="CDD" id="cd02194">
    <property type="entry name" value="ThiL"/>
    <property type="match status" value="1"/>
</dbReference>
<evidence type="ECO:0000313" key="4">
    <source>
        <dbReference type="EMBL" id="RFA16101.1"/>
    </source>
</evidence>
<feature type="binding site" evidence="1">
    <location>
        <position position="76"/>
    </location>
    <ligand>
        <name>Mg(2+)</name>
        <dbReference type="ChEBI" id="CHEBI:18420"/>
        <label>4</label>
    </ligand>
</feature>
<dbReference type="GO" id="GO:0009030">
    <property type="term" value="F:thiamine-phosphate kinase activity"/>
    <property type="evidence" value="ECO:0007669"/>
    <property type="project" value="UniProtKB-UniRule"/>
</dbReference>
<feature type="domain" description="PurM-like N-terminal" evidence="3">
    <location>
        <begin position="60"/>
        <end position="172"/>
    </location>
</feature>
<dbReference type="InterPro" id="IPR016188">
    <property type="entry name" value="PurM-like_N"/>
</dbReference>
<dbReference type="Proteomes" id="UP000256541">
    <property type="component" value="Unassembled WGS sequence"/>
</dbReference>
<feature type="binding site" evidence="1">
    <location>
        <begin position="156"/>
        <end position="157"/>
    </location>
    <ligand>
        <name>ATP</name>
        <dbReference type="ChEBI" id="CHEBI:30616"/>
    </ligand>
</feature>